<dbReference type="AlphaFoldDB" id="A0AAW0B3S0"/>
<dbReference type="Proteomes" id="UP001383192">
    <property type="component" value="Unassembled WGS sequence"/>
</dbReference>
<comment type="caution">
    <text evidence="2">The sequence shown here is derived from an EMBL/GenBank/DDBJ whole genome shotgun (WGS) entry which is preliminary data.</text>
</comment>
<proteinExistence type="predicted"/>
<name>A0AAW0B3S0_9AGAR</name>
<evidence type="ECO:0000256" key="1">
    <source>
        <dbReference type="SAM" id="MobiDB-lite"/>
    </source>
</evidence>
<protein>
    <submittedName>
        <fullName evidence="2">Uncharacterized protein</fullName>
    </submittedName>
</protein>
<dbReference type="EMBL" id="JAYKXP010000185">
    <property type="protein sequence ID" value="KAK7020614.1"/>
    <property type="molecule type" value="Genomic_DNA"/>
</dbReference>
<evidence type="ECO:0000313" key="2">
    <source>
        <dbReference type="EMBL" id="KAK7020614.1"/>
    </source>
</evidence>
<sequence>MRQLIVFMGNTTSYAVLWPILIAFHRNAAITNTLITNTLCAQLRQQLGDQFNDQIHARDRRIADLERELAEIASVGMQYHMADSLPFVQDLQGAVCDIQSKAHANIPEVGSMVDKDKEAWIRDVLEELEHVARRTMHMLEDHNLARLSAHAGNYYCPGGAYSLALNQPLYRDGATYCRTTMVQFLNKYCQLEESDVESWDRQDEEEDENDERDAE</sequence>
<reference evidence="2 3" key="1">
    <citation type="submission" date="2024-01" db="EMBL/GenBank/DDBJ databases">
        <title>A draft genome for a cacao thread blight-causing isolate of Paramarasmius palmivorus.</title>
        <authorList>
            <person name="Baruah I.K."/>
            <person name="Bukari Y."/>
            <person name="Amoako-Attah I."/>
            <person name="Meinhardt L.W."/>
            <person name="Bailey B.A."/>
            <person name="Cohen S.P."/>
        </authorList>
    </citation>
    <scope>NUCLEOTIDE SEQUENCE [LARGE SCALE GENOMIC DNA]</scope>
    <source>
        <strain evidence="2 3">GH-12</strain>
    </source>
</reference>
<evidence type="ECO:0000313" key="3">
    <source>
        <dbReference type="Proteomes" id="UP001383192"/>
    </source>
</evidence>
<gene>
    <name evidence="2" type="ORF">VNI00_017698</name>
</gene>
<feature type="region of interest" description="Disordered" evidence="1">
    <location>
        <begin position="195"/>
        <end position="215"/>
    </location>
</feature>
<organism evidence="2 3">
    <name type="scientific">Paramarasmius palmivorus</name>
    <dbReference type="NCBI Taxonomy" id="297713"/>
    <lineage>
        <taxon>Eukaryota</taxon>
        <taxon>Fungi</taxon>
        <taxon>Dikarya</taxon>
        <taxon>Basidiomycota</taxon>
        <taxon>Agaricomycotina</taxon>
        <taxon>Agaricomycetes</taxon>
        <taxon>Agaricomycetidae</taxon>
        <taxon>Agaricales</taxon>
        <taxon>Marasmiineae</taxon>
        <taxon>Marasmiaceae</taxon>
        <taxon>Paramarasmius</taxon>
    </lineage>
</organism>
<accession>A0AAW0B3S0</accession>
<keyword evidence="3" id="KW-1185">Reference proteome</keyword>